<dbReference type="Proteomes" id="UP000813444">
    <property type="component" value="Unassembled WGS sequence"/>
</dbReference>
<proteinExistence type="predicted"/>
<accession>A0A8K0SKT6</accession>
<organism evidence="1 2">
    <name type="scientific">Stachybotrys elegans</name>
    <dbReference type="NCBI Taxonomy" id="80388"/>
    <lineage>
        <taxon>Eukaryota</taxon>
        <taxon>Fungi</taxon>
        <taxon>Dikarya</taxon>
        <taxon>Ascomycota</taxon>
        <taxon>Pezizomycotina</taxon>
        <taxon>Sordariomycetes</taxon>
        <taxon>Hypocreomycetidae</taxon>
        <taxon>Hypocreales</taxon>
        <taxon>Stachybotryaceae</taxon>
        <taxon>Stachybotrys</taxon>
    </lineage>
</organism>
<dbReference type="EMBL" id="JAGPNK010000012">
    <property type="protein sequence ID" value="KAH7310871.1"/>
    <property type="molecule type" value="Genomic_DNA"/>
</dbReference>
<comment type="caution">
    <text evidence="1">The sequence shown here is derived from an EMBL/GenBank/DDBJ whole genome shotgun (WGS) entry which is preliminary data.</text>
</comment>
<evidence type="ECO:0000313" key="1">
    <source>
        <dbReference type="EMBL" id="KAH7310871.1"/>
    </source>
</evidence>
<protein>
    <submittedName>
        <fullName evidence="1">Uncharacterized protein</fullName>
    </submittedName>
</protein>
<keyword evidence="2" id="KW-1185">Reference proteome</keyword>
<dbReference type="AlphaFoldDB" id="A0A8K0SKT6"/>
<sequence>MSTADTPTADMSTWEQVQLDDTFKRWTPELEKLCSAICNGNPYAHIRAPHASGKSTMIPRFLRGKLDPNRWNIVHAACETEAPRLGCQPYMQVLQALAQGEMPKSTVVIVDLTASGSADEEALLVGLADKAIPIVTMSVAPMPSSMRHLFTKEILALPKGPLCLLKGPPQRRSGWSRCADGKAGAAVSEAIKQLPGSKHLVLCMGSDFPDAEHLIQHPLPGISLRNWLIMLEHEQVRIVNMQAVLSCHARDRIQGYDYVHVILTNITTRLVFDRLSGHHGVELAGPTTLSQRLEMISYGERCDARVTFYSTYDNAAAFVDAATQAPVRRGFDSLHLVAATAQVGASSLTLSRLVPDEFELMESCKLLRHMGAVAWTNEMRLVLKANTCFTDFLAVVGNPRLALLLSLPSTANVAAAKVMASALLTVGLGNIFILSGPVQDHVRVSGWGLAKNMATRGTLWALMSIGQYSEAIRALRTVPIFIGHDSLTMTKHCHILPAGTAAVRRLKQRLGQVMTAHGLPYNQEPGESDILTTVEADTIERQLLQCFPDRLTLVTVTGGAAEEIADLYSGETLKPGQTIENTVNWTGTGKVPGLYLGGLDRSDGLSIDDWIMLSKDDVSALWNQRGVLRSKYKPRWNPEDNYAQ</sequence>
<name>A0A8K0SKT6_9HYPO</name>
<evidence type="ECO:0000313" key="2">
    <source>
        <dbReference type="Proteomes" id="UP000813444"/>
    </source>
</evidence>
<reference evidence="1" key="1">
    <citation type="journal article" date="2021" name="Nat. Commun.">
        <title>Genetic determinants of endophytism in the Arabidopsis root mycobiome.</title>
        <authorList>
            <person name="Mesny F."/>
            <person name="Miyauchi S."/>
            <person name="Thiergart T."/>
            <person name="Pickel B."/>
            <person name="Atanasova L."/>
            <person name="Karlsson M."/>
            <person name="Huettel B."/>
            <person name="Barry K.W."/>
            <person name="Haridas S."/>
            <person name="Chen C."/>
            <person name="Bauer D."/>
            <person name="Andreopoulos W."/>
            <person name="Pangilinan J."/>
            <person name="LaButti K."/>
            <person name="Riley R."/>
            <person name="Lipzen A."/>
            <person name="Clum A."/>
            <person name="Drula E."/>
            <person name="Henrissat B."/>
            <person name="Kohler A."/>
            <person name="Grigoriev I.V."/>
            <person name="Martin F.M."/>
            <person name="Hacquard S."/>
        </authorList>
    </citation>
    <scope>NUCLEOTIDE SEQUENCE</scope>
    <source>
        <strain evidence="1">MPI-CAGE-CH-0235</strain>
    </source>
</reference>
<gene>
    <name evidence="1" type="ORF">B0I35DRAFT_482149</name>
</gene>